<feature type="compositionally biased region" description="Basic and acidic residues" evidence="9">
    <location>
        <begin position="425"/>
        <end position="479"/>
    </location>
</feature>
<feature type="transmembrane region" description="Helical" evidence="10">
    <location>
        <begin position="150"/>
        <end position="166"/>
    </location>
</feature>
<dbReference type="InterPro" id="IPR002656">
    <property type="entry name" value="Acyl_transf_3_dom"/>
</dbReference>
<keyword evidence="4 12" id="KW-0808">Transferase</keyword>
<evidence type="ECO:0000256" key="4">
    <source>
        <dbReference type="ARBA" id="ARBA00022679"/>
    </source>
</evidence>
<feature type="transmembrane region" description="Helical" evidence="10">
    <location>
        <begin position="263"/>
        <end position="286"/>
    </location>
</feature>
<protein>
    <submittedName>
        <fullName evidence="12">Acetyltransferase</fullName>
    </submittedName>
</protein>
<dbReference type="Proteomes" id="UP000265816">
    <property type="component" value="Unassembled WGS sequence"/>
</dbReference>
<feature type="transmembrane region" description="Helical" evidence="10">
    <location>
        <begin position="80"/>
        <end position="99"/>
    </location>
</feature>
<organism evidence="12 13">
    <name type="scientific">Mesobacillus zeae</name>
    <dbReference type="NCBI Taxonomy" id="1917180"/>
    <lineage>
        <taxon>Bacteria</taxon>
        <taxon>Bacillati</taxon>
        <taxon>Bacillota</taxon>
        <taxon>Bacilli</taxon>
        <taxon>Bacillales</taxon>
        <taxon>Bacillaceae</taxon>
        <taxon>Mesobacillus</taxon>
    </lineage>
</organism>
<feature type="transmembrane region" description="Helical" evidence="10">
    <location>
        <begin position="38"/>
        <end position="59"/>
    </location>
</feature>
<comment type="subcellular location">
    <subcellularLocation>
        <location evidence="1">Cell membrane</location>
        <topology evidence="1">Multi-pass membrane protein</topology>
    </subcellularLocation>
</comment>
<sequence length="648" mass="72861">MKGQTHKTRYIAGLDGLRALAVLSVIAYHFNFSWASGGFLGVDIFFVLSGYLITSLILPDHDHPFEFSLKKFWIGRIRRLLPAAYVMIMSTFVWVVLFHRELLTTVRGDTIASIFYGSNWWFIFHKLSYFDSMGSPSPIKNLWSLAIEEQFYLVWPLVVLAGLHILKKRSRFSTFVLAGAFCSALLMAVLYEPGSDPSRVYYGTDTRSFELLIGCWLALVWPMKRLSTKKVSANLKNKLNITSAISFGIFILCVVFVDEYQTFLYWGGMLLVCLNAAVLIACVCHPSSSLGQLLSWKPLRWIGTRSYGIYLWHYPVIVLGTPVYEIGQPVYWRVALQLIITFGIAEISYRFIEMPIRKHGLLPFLRQLHPSLKWSSASFTRRAATVSLTMVLLVFTAGITGVVKGEGNGREESPTIIKINNSEKPAAREGSGKDAPEKQGIHPAEKEKQDKKPEQKQESNMEQKSESNLEVSESEKEEAAPPPEKIMNKEILAIGDSVMLDAAPSLLKRFPNITIDAKVGRQVSQAIQLAPSYAAFNHPDKAVIIQLGTNGFFTEDQIDTLLDSFSNADIYLVNARVPRPWERKVNESLKEIAKEHEHITLVDWHGTGINHPEYFGSDGVHLGHKGAEALTDLITQTIKENKPNADIY</sequence>
<gene>
    <name evidence="12" type="ORF">D1970_05510</name>
</gene>
<feature type="transmembrane region" description="Helical" evidence="10">
    <location>
        <begin position="239"/>
        <end position="257"/>
    </location>
</feature>
<keyword evidence="8" id="KW-0012">Acyltransferase</keyword>
<evidence type="ECO:0000256" key="3">
    <source>
        <dbReference type="ARBA" id="ARBA00022475"/>
    </source>
</evidence>
<feature type="transmembrane region" description="Helical" evidence="10">
    <location>
        <begin position="173"/>
        <end position="191"/>
    </location>
</feature>
<dbReference type="InterPro" id="IPR036514">
    <property type="entry name" value="SGNH_hydro_sf"/>
</dbReference>
<dbReference type="AlphaFoldDB" id="A0A398BD20"/>
<comment type="similarity">
    <text evidence="2">Belongs to the acyltransferase 3 family.</text>
</comment>
<evidence type="ECO:0000256" key="5">
    <source>
        <dbReference type="ARBA" id="ARBA00022692"/>
    </source>
</evidence>
<feature type="transmembrane region" description="Helical" evidence="10">
    <location>
        <begin position="330"/>
        <end position="352"/>
    </location>
</feature>
<keyword evidence="6 10" id="KW-1133">Transmembrane helix</keyword>
<feature type="domain" description="Acyltransferase 3" evidence="11">
    <location>
        <begin position="12"/>
        <end position="341"/>
    </location>
</feature>
<keyword evidence="5 10" id="KW-0812">Transmembrane</keyword>
<proteinExistence type="inferred from homology"/>
<evidence type="ECO:0000256" key="9">
    <source>
        <dbReference type="SAM" id="MobiDB-lite"/>
    </source>
</evidence>
<dbReference type="CDD" id="cd01840">
    <property type="entry name" value="SGNH_hydrolase_yrhL_like"/>
    <property type="match status" value="1"/>
</dbReference>
<evidence type="ECO:0000256" key="10">
    <source>
        <dbReference type="SAM" id="Phobius"/>
    </source>
</evidence>
<dbReference type="PANTHER" id="PTHR23028:SF53">
    <property type="entry name" value="ACYL_TRANSF_3 DOMAIN-CONTAINING PROTEIN"/>
    <property type="match status" value="1"/>
</dbReference>
<feature type="transmembrane region" description="Helical" evidence="10">
    <location>
        <begin position="307"/>
        <end position="324"/>
    </location>
</feature>
<keyword evidence="13" id="KW-1185">Reference proteome</keyword>
<evidence type="ECO:0000256" key="2">
    <source>
        <dbReference type="ARBA" id="ARBA00007400"/>
    </source>
</evidence>
<comment type="caution">
    <text evidence="12">The sequence shown here is derived from an EMBL/GenBank/DDBJ whole genome shotgun (WGS) entry which is preliminary data.</text>
</comment>
<evidence type="ECO:0000256" key="1">
    <source>
        <dbReference type="ARBA" id="ARBA00004651"/>
    </source>
</evidence>
<dbReference type="EMBL" id="QWVT01000011">
    <property type="protein sequence ID" value="RID86718.1"/>
    <property type="molecule type" value="Genomic_DNA"/>
</dbReference>
<evidence type="ECO:0000313" key="13">
    <source>
        <dbReference type="Proteomes" id="UP000265816"/>
    </source>
</evidence>
<evidence type="ECO:0000256" key="8">
    <source>
        <dbReference type="ARBA" id="ARBA00023315"/>
    </source>
</evidence>
<accession>A0A398BD20</accession>
<evidence type="ECO:0000259" key="11">
    <source>
        <dbReference type="Pfam" id="PF01757"/>
    </source>
</evidence>
<dbReference type="OrthoDB" id="9796461at2"/>
<dbReference type="SUPFAM" id="SSF52266">
    <property type="entry name" value="SGNH hydrolase"/>
    <property type="match status" value="1"/>
</dbReference>
<dbReference type="GO" id="GO:0009103">
    <property type="term" value="P:lipopolysaccharide biosynthetic process"/>
    <property type="evidence" value="ECO:0007669"/>
    <property type="project" value="TreeGrafter"/>
</dbReference>
<evidence type="ECO:0000256" key="6">
    <source>
        <dbReference type="ARBA" id="ARBA00022989"/>
    </source>
</evidence>
<evidence type="ECO:0000256" key="7">
    <source>
        <dbReference type="ARBA" id="ARBA00023136"/>
    </source>
</evidence>
<dbReference type="InterPro" id="IPR050879">
    <property type="entry name" value="Acyltransferase_3"/>
</dbReference>
<dbReference type="GO" id="GO:0016747">
    <property type="term" value="F:acyltransferase activity, transferring groups other than amino-acyl groups"/>
    <property type="evidence" value="ECO:0007669"/>
    <property type="project" value="InterPro"/>
</dbReference>
<feature type="region of interest" description="Disordered" evidence="9">
    <location>
        <begin position="404"/>
        <end position="485"/>
    </location>
</feature>
<keyword evidence="7 10" id="KW-0472">Membrane</keyword>
<keyword evidence="3" id="KW-1003">Cell membrane</keyword>
<name>A0A398BD20_9BACI</name>
<evidence type="ECO:0000313" key="12">
    <source>
        <dbReference type="EMBL" id="RID86718.1"/>
    </source>
</evidence>
<dbReference type="GO" id="GO:0005886">
    <property type="term" value="C:plasma membrane"/>
    <property type="evidence" value="ECO:0007669"/>
    <property type="project" value="UniProtKB-SubCell"/>
</dbReference>
<reference evidence="12 13" key="1">
    <citation type="submission" date="2018-08" db="EMBL/GenBank/DDBJ databases">
        <title>Bacillus jemisoniae sp. nov., Bacillus chryseoplanitiae sp. nov., Bacillus resnikiae sp. nov., and Bacillus frankliniae sp. nov., isolated from Viking spacecraft and associated surfaces.</title>
        <authorList>
            <person name="Seuylemezian A."/>
            <person name="Vaishampayan P."/>
        </authorList>
    </citation>
    <scope>NUCLEOTIDE SEQUENCE [LARGE SCALE GENOMIC DNA]</scope>
    <source>
        <strain evidence="12 13">JJ-247</strain>
    </source>
</reference>
<dbReference type="RefSeq" id="WP_119111897.1">
    <property type="nucleotide sequence ID" value="NZ_CBCSEO010000032.1"/>
</dbReference>
<dbReference type="Gene3D" id="3.40.50.1110">
    <property type="entry name" value="SGNH hydrolase"/>
    <property type="match status" value="1"/>
</dbReference>
<dbReference type="PANTHER" id="PTHR23028">
    <property type="entry name" value="ACETYLTRANSFERASE"/>
    <property type="match status" value="1"/>
</dbReference>
<dbReference type="Pfam" id="PF01757">
    <property type="entry name" value="Acyl_transf_3"/>
    <property type="match status" value="1"/>
</dbReference>